<name>A0ABQ8BKQ5_BRANA</name>
<evidence type="ECO:0000256" key="6">
    <source>
        <dbReference type="ARBA" id="ARBA00022840"/>
    </source>
</evidence>
<organism evidence="9 10">
    <name type="scientific">Brassica napus</name>
    <name type="common">Rape</name>
    <dbReference type="NCBI Taxonomy" id="3708"/>
    <lineage>
        <taxon>Eukaryota</taxon>
        <taxon>Viridiplantae</taxon>
        <taxon>Streptophyta</taxon>
        <taxon>Embryophyta</taxon>
        <taxon>Tracheophyta</taxon>
        <taxon>Spermatophyta</taxon>
        <taxon>Magnoliopsida</taxon>
        <taxon>eudicotyledons</taxon>
        <taxon>Gunneridae</taxon>
        <taxon>Pentapetalae</taxon>
        <taxon>rosids</taxon>
        <taxon>malvids</taxon>
        <taxon>Brassicales</taxon>
        <taxon>Brassicaceae</taxon>
        <taxon>Brassiceae</taxon>
        <taxon>Brassica</taxon>
    </lineage>
</organism>
<evidence type="ECO:0000256" key="2">
    <source>
        <dbReference type="ARBA" id="ARBA00012169"/>
    </source>
</evidence>
<feature type="compositionally biased region" description="Basic and acidic residues" evidence="7">
    <location>
        <begin position="1"/>
        <end position="16"/>
    </location>
</feature>
<dbReference type="InterPro" id="IPR000403">
    <property type="entry name" value="PI3/4_kinase_cat_dom"/>
</dbReference>
<protein>
    <recommendedName>
        <fullName evidence="2">1-phosphatidylinositol 4-kinase</fullName>
        <ecNumber evidence="2">2.7.1.67</ecNumber>
    </recommendedName>
</protein>
<evidence type="ECO:0000313" key="10">
    <source>
        <dbReference type="Proteomes" id="UP000824890"/>
    </source>
</evidence>
<evidence type="ECO:0000256" key="5">
    <source>
        <dbReference type="ARBA" id="ARBA00022777"/>
    </source>
</evidence>
<dbReference type="InterPro" id="IPR019181">
    <property type="entry name" value="LSM12_ABD"/>
</dbReference>
<dbReference type="PROSITE" id="PS52001">
    <property type="entry name" value="AD"/>
    <property type="match status" value="1"/>
</dbReference>
<keyword evidence="4" id="KW-0547">Nucleotide-binding</keyword>
<evidence type="ECO:0000259" key="8">
    <source>
        <dbReference type="PROSITE" id="PS52001"/>
    </source>
</evidence>
<dbReference type="InterPro" id="IPR047574">
    <property type="entry name" value="AD"/>
</dbReference>
<proteinExistence type="inferred from homology"/>
<keyword evidence="3" id="KW-0808">Transferase</keyword>
<evidence type="ECO:0000256" key="7">
    <source>
        <dbReference type="SAM" id="MobiDB-lite"/>
    </source>
</evidence>
<dbReference type="SMART" id="SM00995">
    <property type="entry name" value="AD"/>
    <property type="match status" value="1"/>
</dbReference>
<feature type="domain" description="AD" evidence="8">
    <location>
        <begin position="498"/>
        <end position="585"/>
    </location>
</feature>
<keyword evidence="10" id="KW-1185">Reference proteome</keyword>
<gene>
    <name evidence="9" type="ORF">HID58_037225</name>
</gene>
<dbReference type="EMBL" id="JAGKQM010000010">
    <property type="protein sequence ID" value="KAH0905398.1"/>
    <property type="molecule type" value="Genomic_DNA"/>
</dbReference>
<keyword evidence="6" id="KW-0067">ATP-binding</keyword>
<evidence type="ECO:0000256" key="1">
    <source>
        <dbReference type="ARBA" id="ARBA00008941"/>
    </source>
</evidence>
<evidence type="ECO:0000256" key="4">
    <source>
        <dbReference type="ARBA" id="ARBA00022741"/>
    </source>
</evidence>
<dbReference type="PANTHER" id="PTHR45800:SF4">
    <property type="entry name" value="PHOSPHATIDYLINOSITOL 4-KINASE GAMMA 3"/>
    <property type="match status" value="1"/>
</dbReference>
<dbReference type="PANTHER" id="PTHR45800">
    <property type="entry name" value="PHOSPHATIDYLINOSITOL 4-KINASE GAMMA"/>
    <property type="match status" value="1"/>
</dbReference>
<reference evidence="9 10" key="1">
    <citation type="submission" date="2021-05" db="EMBL/GenBank/DDBJ databases">
        <title>Genome Assembly of Synthetic Allotetraploid Brassica napus Reveals Homoeologous Exchanges between Subgenomes.</title>
        <authorList>
            <person name="Davis J.T."/>
        </authorList>
    </citation>
    <scope>NUCLEOTIDE SEQUENCE [LARGE SCALE GENOMIC DNA]</scope>
    <source>
        <strain evidence="10">cv. Da-Ae</strain>
        <tissue evidence="9">Seedling</tissue>
    </source>
</reference>
<evidence type="ECO:0000313" key="9">
    <source>
        <dbReference type="EMBL" id="KAH0905398.1"/>
    </source>
</evidence>
<dbReference type="Pfam" id="PF09793">
    <property type="entry name" value="AD"/>
    <property type="match status" value="1"/>
</dbReference>
<dbReference type="Pfam" id="PF00454">
    <property type="entry name" value="PI3_PI4_kinase"/>
    <property type="match status" value="1"/>
</dbReference>
<evidence type="ECO:0000256" key="3">
    <source>
        <dbReference type="ARBA" id="ARBA00022679"/>
    </source>
</evidence>
<dbReference type="Proteomes" id="UP000824890">
    <property type="component" value="Unassembled WGS sequence"/>
</dbReference>
<dbReference type="InterPro" id="IPR044571">
    <property type="entry name" value="P4KG1-8"/>
</dbReference>
<feature type="region of interest" description="Disordered" evidence="7">
    <location>
        <begin position="1"/>
        <end position="21"/>
    </location>
</feature>
<dbReference type="EC" id="2.7.1.67" evidence="2"/>
<comment type="caution">
    <text evidence="9">The sequence shown here is derived from an EMBL/GenBank/DDBJ whole genome shotgun (WGS) entry which is preliminary data.</text>
</comment>
<accession>A0ABQ8BKQ5</accession>
<comment type="similarity">
    <text evidence="1">Belongs to the PI3/PI4-kinase family. Type II PI4K subfamily.</text>
</comment>
<keyword evidence="5" id="KW-0418">Kinase</keyword>
<sequence>MDERASKQAVEIDGRDTAPPFHLSGRAREEVRFESTIMSPANATEIEIAGGEEGDKFEVGKIYDVKLTTGIEFKGIVLAYDPDPHLVIFHILSDVKIITVVSLSLRLRLVENIVGDSFRTIPETGDSMNTRMVNENFISTLTYIGKCKDPLASKERWIDLSGLEEKEAIAISFTRSRREIESIGVGVTAEAQKVFNDLSKTKIESIGVGVAAEAPKSFDAFSKTYPIEQDLVVEILPVPVMRARDIIVAANMALKKKIFAQKISRATNGAYFLMDEKMRKVAVFKPEEEEDGCSRKGEKANREVAAYLLDFPKDSEEDGFGGVPPTTMVRCMDFKGDREKRWAKGSLQQFIPNKKWYVHGERSDAIFSIQDFQKMTLLDIRYGNTDRNQDNILNKEGKLIPIDHGECFPTEFDRYRLDWTVWEMAEIPYLTEMVEYVKTLDVDKDLEILRTNGIELGGRAVFVFRVQHMVLKLGVLGGNVPKDIGHLLTHPLSGGTSESLGTLFHKERVLRREIKSIGVGVTAEAQKIFNDLSKTLPVQWVNKDILVSGKVRIRSPYHDDCVTGGTATARNQIKAVLKKVRQELQLGTGGN</sequence>